<accession>M6G647</accession>
<reference evidence="1 2" key="1">
    <citation type="submission" date="2013-01" db="EMBL/GenBank/DDBJ databases">
        <authorList>
            <person name="Harkins D.M."/>
            <person name="Durkin A.S."/>
            <person name="Brinkac L.M."/>
            <person name="Haft D.H."/>
            <person name="Selengut J.D."/>
            <person name="Sanka R."/>
            <person name="DePew J."/>
            <person name="Purushe J."/>
            <person name="Hospenthal D.R."/>
            <person name="Murray C.K."/>
            <person name="Pimentel G."/>
            <person name="Wasfy M."/>
            <person name="Parker T."/>
            <person name="Miller R.S."/>
            <person name="Vinetz J.M."/>
            <person name="Sutton G.G."/>
            <person name="Nierman W.C."/>
            <person name="Fouts D.E."/>
        </authorList>
    </citation>
    <scope>NUCLEOTIDE SEQUENCE [LARGE SCALE GENOMIC DNA]</scope>
    <source>
        <strain evidence="1 2">2006001854</strain>
    </source>
</reference>
<dbReference type="Proteomes" id="UP000012128">
    <property type="component" value="Unassembled WGS sequence"/>
</dbReference>
<dbReference type="EMBL" id="AFLW02000192">
    <property type="protein sequence ID" value="EMM80448.1"/>
    <property type="molecule type" value="Genomic_DNA"/>
</dbReference>
<dbReference type="AlphaFoldDB" id="M6G647"/>
<sequence>MALYRDQKKTNKLFRWLDTSFSFSTKGYHKLLISNFLEKSNVSTRQIFLVLILSFILIQNAKELKSALVFGEKIRGLKINVPHNLYILLQDKFMSQNLDCNRETIVLFNPQNYSENSVSLPIISMFALLPCNSKAVPQKLEFGISKKSQIIRL</sequence>
<name>M6G647_LEPIR</name>
<gene>
    <name evidence="1" type="ORF">LEP1GSC037_2163</name>
</gene>
<organism evidence="1 2">
    <name type="scientific">Leptospira interrogans str. 2006001854</name>
    <dbReference type="NCBI Taxonomy" id="1001590"/>
    <lineage>
        <taxon>Bacteria</taxon>
        <taxon>Pseudomonadati</taxon>
        <taxon>Spirochaetota</taxon>
        <taxon>Spirochaetia</taxon>
        <taxon>Leptospirales</taxon>
        <taxon>Leptospiraceae</taxon>
        <taxon>Leptospira</taxon>
    </lineage>
</organism>
<protein>
    <submittedName>
        <fullName evidence="1">Uncharacterized protein</fullName>
    </submittedName>
</protein>
<proteinExistence type="predicted"/>
<evidence type="ECO:0000313" key="2">
    <source>
        <dbReference type="Proteomes" id="UP000012128"/>
    </source>
</evidence>
<evidence type="ECO:0000313" key="1">
    <source>
        <dbReference type="EMBL" id="EMM80448.1"/>
    </source>
</evidence>
<comment type="caution">
    <text evidence="1">The sequence shown here is derived from an EMBL/GenBank/DDBJ whole genome shotgun (WGS) entry which is preliminary data.</text>
</comment>